<dbReference type="OrthoDB" id="9784166at2"/>
<accession>A0A315ZG11</accession>
<reference evidence="2 3" key="1">
    <citation type="submission" date="2018-03" db="EMBL/GenBank/DDBJ databases">
        <title>Genomic Encyclopedia of Archaeal and Bacterial Type Strains, Phase II (KMG-II): from individual species to whole genera.</title>
        <authorList>
            <person name="Goeker M."/>
        </authorList>
    </citation>
    <scope>NUCLEOTIDE SEQUENCE [LARGE SCALE GENOMIC DNA]</scope>
    <source>
        <strain evidence="2 3">DSM 28229</strain>
    </source>
</reference>
<dbReference type="PANTHER" id="PTHR11735">
    <property type="entry name" value="TRNA N6-ADENOSINE THREONYLCARBAMOYLTRANSFERASE"/>
    <property type="match status" value="1"/>
</dbReference>
<dbReference type="CDD" id="cd24032">
    <property type="entry name" value="ASKHA_NBD_TsaB"/>
    <property type="match status" value="1"/>
</dbReference>
<protein>
    <submittedName>
        <fullName evidence="2">tRNA threonylcarbamoyladenosine biosynthesis protein TsaB</fullName>
    </submittedName>
</protein>
<evidence type="ECO:0000259" key="1">
    <source>
        <dbReference type="Pfam" id="PF00814"/>
    </source>
</evidence>
<comment type="caution">
    <text evidence="2">The sequence shown here is derived from an EMBL/GenBank/DDBJ whole genome shotgun (WGS) entry which is preliminary data.</text>
</comment>
<dbReference type="RefSeq" id="WP_109616013.1">
    <property type="nucleotide sequence ID" value="NZ_QGDO01000001.1"/>
</dbReference>
<dbReference type="InterPro" id="IPR000905">
    <property type="entry name" value="Gcp-like_dom"/>
</dbReference>
<name>A0A315ZG11_SEDFL</name>
<evidence type="ECO:0000313" key="3">
    <source>
        <dbReference type="Proteomes" id="UP000245535"/>
    </source>
</evidence>
<dbReference type="EMBL" id="QGDO01000001">
    <property type="protein sequence ID" value="PWJ44526.1"/>
    <property type="molecule type" value="Genomic_DNA"/>
</dbReference>
<keyword evidence="3" id="KW-1185">Reference proteome</keyword>
<feature type="domain" description="Gcp-like" evidence="1">
    <location>
        <begin position="31"/>
        <end position="147"/>
    </location>
</feature>
<dbReference type="PANTHER" id="PTHR11735:SF11">
    <property type="entry name" value="TRNA THREONYLCARBAMOYLADENOSINE BIOSYNTHESIS PROTEIN TSAB"/>
    <property type="match status" value="1"/>
</dbReference>
<gene>
    <name evidence="2" type="ORF">BC781_101897</name>
</gene>
<organism evidence="2 3">
    <name type="scientific">Sediminitomix flava</name>
    <dbReference type="NCBI Taxonomy" id="379075"/>
    <lineage>
        <taxon>Bacteria</taxon>
        <taxon>Pseudomonadati</taxon>
        <taxon>Bacteroidota</taxon>
        <taxon>Cytophagia</taxon>
        <taxon>Cytophagales</taxon>
        <taxon>Flammeovirgaceae</taxon>
        <taxon>Sediminitomix</taxon>
    </lineage>
</organism>
<proteinExistence type="predicted"/>
<dbReference type="Proteomes" id="UP000245535">
    <property type="component" value="Unassembled WGS sequence"/>
</dbReference>
<dbReference type="InterPro" id="IPR022496">
    <property type="entry name" value="T6A_TsaB"/>
</dbReference>
<sequence>MILSIDTSTPICSVALHQTNGELLGVSELHIDKSHSASLAVLVDELVRNTGTTLQDLKAVAVSMGPGSYTGLRIGTATAKGYCYTLDIPMIAVSTLAAMAQNVKRFVMEGKALICPMLDARRMEVYTAFYNKDLEMVKEVHPKVIDETSFQEELADSPIYFFGNGAPKSVEVIQHENVRFVDGIYPSAKYIGELACQKFEKEEFVDVAYFEPFYLKEFRMSPSKKNPLGLNKKKA</sequence>
<evidence type="ECO:0000313" key="2">
    <source>
        <dbReference type="EMBL" id="PWJ44526.1"/>
    </source>
</evidence>
<dbReference type="AlphaFoldDB" id="A0A315ZG11"/>
<dbReference type="NCBIfam" id="TIGR03725">
    <property type="entry name" value="T6A_YeaZ"/>
    <property type="match status" value="1"/>
</dbReference>
<dbReference type="InterPro" id="IPR043129">
    <property type="entry name" value="ATPase_NBD"/>
</dbReference>
<dbReference type="Pfam" id="PF00814">
    <property type="entry name" value="TsaD"/>
    <property type="match status" value="1"/>
</dbReference>
<dbReference type="Gene3D" id="3.30.420.40">
    <property type="match status" value="2"/>
</dbReference>
<dbReference type="GO" id="GO:0002949">
    <property type="term" value="P:tRNA threonylcarbamoyladenosine modification"/>
    <property type="evidence" value="ECO:0007669"/>
    <property type="project" value="InterPro"/>
</dbReference>
<dbReference type="GO" id="GO:0005829">
    <property type="term" value="C:cytosol"/>
    <property type="evidence" value="ECO:0007669"/>
    <property type="project" value="TreeGrafter"/>
</dbReference>
<dbReference type="SUPFAM" id="SSF53067">
    <property type="entry name" value="Actin-like ATPase domain"/>
    <property type="match status" value="2"/>
</dbReference>